<gene>
    <name evidence="1" type="ORF">FOL47_001575</name>
</gene>
<protein>
    <submittedName>
        <fullName evidence="1">Uncharacterized protein</fullName>
    </submittedName>
</protein>
<organism evidence="1 2">
    <name type="scientific">Perkinsus chesapeaki</name>
    <name type="common">Clam parasite</name>
    <name type="synonym">Perkinsus andrewsi</name>
    <dbReference type="NCBI Taxonomy" id="330153"/>
    <lineage>
        <taxon>Eukaryota</taxon>
        <taxon>Sar</taxon>
        <taxon>Alveolata</taxon>
        <taxon>Perkinsozoa</taxon>
        <taxon>Perkinsea</taxon>
        <taxon>Perkinsida</taxon>
        <taxon>Perkinsidae</taxon>
        <taxon>Perkinsus</taxon>
    </lineage>
</organism>
<dbReference type="EMBL" id="JAAPAO010001385">
    <property type="protein sequence ID" value="KAF4649936.1"/>
    <property type="molecule type" value="Genomic_DNA"/>
</dbReference>
<evidence type="ECO:0000313" key="1">
    <source>
        <dbReference type="EMBL" id="KAF4649936.1"/>
    </source>
</evidence>
<comment type="caution">
    <text evidence="1">The sequence shown here is derived from an EMBL/GenBank/DDBJ whole genome shotgun (WGS) entry which is preliminary data.</text>
</comment>
<name>A0A7J6KTX0_PERCH</name>
<proteinExistence type="predicted"/>
<keyword evidence="2" id="KW-1185">Reference proteome</keyword>
<dbReference type="AlphaFoldDB" id="A0A7J6KTX0"/>
<sequence length="202" mass="22266">MGSEKDYDGAPSGKSDRFNFLRSTVSGIMETQGRHSGSSTALLSERSLRKLEDPCLAVSNIVGLTACGLYGIADGFSFLCILSWILPHDKALVVQEHCLNHLAALLAWNGIILPAEDAAVDPVRDASVALKVKKWLESCYQVLAEVVKELDKDFIEVDSSVYLQKWSSFRPVTGTSWGSYCVAERRLAAEVEYVRLDSVFLF</sequence>
<dbReference type="Proteomes" id="UP000591131">
    <property type="component" value="Unassembled WGS sequence"/>
</dbReference>
<evidence type="ECO:0000313" key="2">
    <source>
        <dbReference type="Proteomes" id="UP000591131"/>
    </source>
</evidence>
<accession>A0A7J6KTX0</accession>
<reference evidence="1 2" key="1">
    <citation type="submission" date="2020-04" db="EMBL/GenBank/DDBJ databases">
        <title>Perkinsus chesapeaki whole genome sequence.</title>
        <authorList>
            <person name="Bogema D.R."/>
        </authorList>
    </citation>
    <scope>NUCLEOTIDE SEQUENCE [LARGE SCALE GENOMIC DNA]</scope>
    <source>
        <strain evidence="1">ATCC PRA-425</strain>
    </source>
</reference>